<evidence type="ECO:0000313" key="1">
    <source>
        <dbReference type="EMBL" id="KJY73268.1"/>
    </source>
</evidence>
<accession>A0A837G8C0</accession>
<comment type="caution">
    <text evidence="1">The sequence shown here is derived from an EMBL/GenBank/DDBJ whole genome shotgun (WGS) entry which is preliminary data.</text>
</comment>
<dbReference type="RefSeq" id="WP_045985896.1">
    <property type="nucleotide sequence ID" value="NZ_CP063052.1"/>
</dbReference>
<dbReference type="AlphaFoldDB" id="A0A837G8C0"/>
<sequence>MNLTQLTKVGLLATLILPITQAYADMNSARNQHFAREYRTLCETTAEPFETANSPDEAAQQSLRVSEPFAKTLTLNEQGLAYLNLSIENWDEKLVMFHSTQASIEIKDADVTGKNITNQHCDKPDMIISHINTHEWGSYPVKVSGKPNQRVTIKFYREQSR</sequence>
<organism evidence="1">
    <name type="scientific">Vibrio coralliilyticus</name>
    <dbReference type="NCBI Taxonomy" id="190893"/>
    <lineage>
        <taxon>Bacteria</taxon>
        <taxon>Pseudomonadati</taxon>
        <taxon>Pseudomonadota</taxon>
        <taxon>Gammaproteobacteria</taxon>
        <taxon>Vibrionales</taxon>
        <taxon>Vibrionaceae</taxon>
        <taxon>Vibrio</taxon>
    </lineage>
</organism>
<protein>
    <submittedName>
        <fullName evidence="1">Uncharacterized protein</fullName>
    </submittedName>
</protein>
<reference evidence="1" key="1">
    <citation type="journal article" date="2015" name="BMC Genomics">
        <title>Genome mining reveals unlocked bioactive potential of marine Gram-negative bacteria.</title>
        <authorList>
            <person name="Machado H."/>
            <person name="Sonnenschein E.C."/>
            <person name="Melchiorsen J."/>
            <person name="Gram L."/>
        </authorList>
    </citation>
    <scope>NUCLEOTIDE SEQUENCE</scope>
    <source>
        <strain evidence="1">S2052</strain>
    </source>
</reference>
<dbReference type="EMBL" id="JXXR01000011">
    <property type="protein sequence ID" value="KJY73268.1"/>
    <property type="molecule type" value="Genomic_DNA"/>
</dbReference>
<name>A0A837G8C0_9VIBR</name>
<gene>
    <name evidence="1" type="ORF">TW71_10885</name>
</gene>
<proteinExistence type="predicted"/>